<dbReference type="EMBL" id="JGZJ01000002">
    <property type="protein sequence ID" value="KFI84187.1"/>
    <property type="molecule type" value="Genomic_DNA"/>
</dbReference>
<reference evidence="2 3" key="1">
    <citation type="submission" date="2014-03" db="EMBL/GenBank/DDBJ databases">
        <title>Genomics of Bifidobacteria.</title>
        <authorList>
            <person name="Ventura M."/>
            <person name="Milani C."/>
            <person name="Lugli G.A."/>
        </authorList>
    </citation>
    <scope>NUCLEOTIDE SEQUENCE [LARGE SCALE GENOMIC DNA]</scope>
    <source>
        <strain evidence="2 3">LMG 21816</strain>
    </source>
</reference>
<organism evidence="2 3">
    <name type="scientific">Bifidobacterium pullorum</name>
    <dbReference type="NCBI Taxonomy" id="78448"/>
    <lineage>
        <taxon>Bacteria</taxon>
        <taxon>Bacillati</taxon>
        <taxon>Actinomycetota</taxon>
        <taxon>Actinomycetes</taxon>
        <taxon>Bifidobacteriales</taxon>
        <taxon>Bifidobacteriaceae</taxon>
        <taxon>Bifidobacterium</taxon>
    </lineage>
</organism>
<keyword evidence="1" id="KW-0812">Transmembrane</keyword>
<protein>
    <submittedName>
        <fullName evidence="2">Uncharacterized protein</fullName>
    </submittedName>
</protein>
<evidence type="ECO:0000313" key="2">
    <source>
        <dbReference type="EMBL" id="KFI84187.1"/>
    </source>
</evidence>
<dbReference type="AlphaFoldDB" id="A0A7V8KRV9"/>
<dbReference type="Proteomes" id="UP000029109">
    <property type="component" value="Unassembled WGS sequence"/>
</dbReference>
<evidence type="ECO:0000256" key="1">
    <source>
        <dbReference type="SAM" id="Phobius"/>
    </source>
</evidence>
<evidence type="ECO:0000313" key="3">
    <source>
        <dbReference type="Proteomes" id="UP000029109"/>
    </source>
</evidence>
<comment type="caution">
    <text evidence="2">The sequence shown here is derived from an EMBL/GenBank/DDBJ whole genome shotgun (WGS) entry which is preliminary data.</text>
</comment>
<name>A0A7V8KRV9_9BIFI</name>
<proteinExistence type="predicted"/>
<keyword evidence="1" id="KW-0472">Membrane</keyword>
<feature type="transmembrane region" description="Helical" evidence="1">
    <location>
        <begin position="32"/>
        <end position="61"/>
    </location>
</feature>
<keyword evidence="1" id="KW-1133">Transmembrane helix</keyword>
<accession>A0A7V8KRV9</accession>
<gene>
    <name evidence="2" type="ORF">BPULL_1957</name>
</gene>
<sequence>MRFFFNSGNLNSLADSFIVKLHVTDTLLSKNLFLYIVTFAKMLYNGLIKVSISTVIVLFNFDRIYILEKRCIKDMMKFSKRDSKKND</sequence>